<dbReference type="InterPro" id="IPR018060">
    <property type="entry name" value="HTH_AraC"/>
</dbReference>
<dbReference type="RefSeq" id="WP_378136737.1">
    <property type="nucleotide sequence ID" value="NZ_JBHSMI010000029.1"/>
</dbReference>
<dbReference type="PRINTS" id="PR00032">
    <property type="entry name" value="HTHARAC"/>
</dbReference>
<keyword evidence="13" id="KW-1185">Reference proteome</keyword>
<keyword evidence="6" id="KW-0238">DNA-binding</keyword>
<evidence type="ECO:0000256" key="3">
    <source>
        <dbReference type="ARBA" id="ARBA00022553"/>
    </source>
</evidence>
<dbReference type="CDD" id="cd17536">
    <property type="entry name" value="REC_YesN-like"/>
    <property type="match status" value="1"/>
</dbReference>
<keyword evidence="2" id="KW-0963">Cytoplasm</keyword>
<dbReference type="InterPro" id="IPR009057">
    <property type="entry name" value="Homeodomain-like_sf"/>
</dbReference>
<sequence>MIKAMVVDDEALILEKIVYLLRNSSVTFESIIEAGNGQEALRLIADGNIPDLILTDIRMPIINGLELIEKVRAGYPNIRFVVISGYAEFEYAVKAMQFGVTSYVLKPVKAHELIKVVEQLKNDIVATRKELETMKLSEAAITENKRIVFENMLYDWLTNRQSDIELRASLERVCGIFNYDVYFVSAIMLQSNQEVSKHEIIDEMRASMTCSTDGWWIMEHPFGTPTIYLIFAGRSGRELAQTATWQTERIHKRLQDAFGMVATVGMGDVGDLRAAYRSSNAALKKRFAFGIGGSYSCDKAYANNGGASQSFVFKVKLVEQRLENRSGVKAKALLLEFANEAFVEHVVAYLEETSIDYLFNEYVNMVIRYCLKNNIDFLEKIEQEVYSGKVLDGLDDNHAVLRLITAMIDRIFDELDEWGAGNVRNASVQLSVIDSIIRYIDRNVHEEVTLQMVAAKFTVNPSYLSRVFKAATGQGFVKYVTGRKIDKAKALLEDGVMDIADIAHGLGFSDQQYFNRVYKKTTGLTPNESRTKSKKSPRNT</sequence>
<dbReference type="SUPFAM" id="SSF46689">
    <property type="entry name" value="Homeodomain-like"/>
    <property type="match status" value="2"/>
</dbReference>
<name>A0ABW0HW70_9BACL</name>
<evidence type="ECO:0000259" key="11">
    <source>
        <dbReference type="PROSITE" id="PS50110"/>
    </source>
</evidence>
<dbReference type="PROSITE" id="PS01124">
    <property type="entry name" value="HTH_ARAC_FAMILY_2"/>
    <property type="match status" value="1"/>
</dbReference>
<feature type="domain" description="HTH araC/xylS-type" evidence="10">
    <location>
        <begin position="434"/>
        <end position="532"/>
    </location>
</feature>
<comment type="subcellular location">
    <subcellularLocation>
        <location evidence="1">Cytoplasm</location>
    </subcellularLocation>
</comment>
<dbReference type="PROSITE" id="PS50110">
    <property type="entry name" value="RESPONSE_REGULATORY"/>
    <property type="match status" value="1"/>
</dbReference>
<dbReference type="PANTHER" id="PTHR42713:SF3">
    <property type="entry name" value="TRANSCRIPTIONAL REGULATORY PROTEIN HPTR"/>
    <property type="match status" value="1"/>
</dbReference>
<dbReference type="SMART" id="SM00448">
    <property type="entry name" value="REC"/>
    <property type="match status" value="1"/>
</dbReference>
<dbReference type="InterPro" id="IPR020449">
    <property type="entry name" value="Tscrpt_reg_AraC-type_HTH"/>
</dbReference>
<proteinExistence type="predicted"/>
<dbReference type="Proteomes" id="UP001596113">
    <property type="component" value="Unassembled WGS sequence"/>
</dbReference>
<dbReference type="PROSITE" id="PS00041">
    <property type="entry name" value="HTH_ARAC_FAMILY_1"/>
    <property type="match status" value="1"/>
</dbReference>
<dbReference type="PANTHER" id="PTHR42713">
    <property type="entry name" value="HISTIDINE KINASE-RELATED"/>
    <property type="match status" value="1"/>
</dbReference>
<dbReference type="InterPro" id="IPR001789">
    <property type="entry name" value="Sig_transdc_resp-reg_receiver"/>
</dbReference>
<evidence type="ECO:0000259" key="10">
    <source>
        <dbReference type="PROSITE" id="PS01124"/>
    </source>
</evidence>
<dbReference type="InterPro" id="IPR011006">
    <property type="entry name" value="CheY-like_superfamily"/>
</dbReference>
<dbReference type="InterPro" id="IPR018062">
    <property type="entry name" value="HTH_AraC-typ_CS"/>
</dbReference>
<protein>
    <submittedName>
        <fullName evidence="12">Response regulator</fullName>
    </submittedName>
</protein>
<evidence type="ECO:0000256" key="1">
    <source>
        <dbReference type="ARBA" id="ARBA00004496"/>
    </source>
</evidence>
<dbReference type="Pfam" id="PF00072">
    <property type="entry name" value="Response_reg"/>
    <property type="match status" value="1"/>
</dbReference>
<evidence type="ECO:0000256" key="8">
    <source>
        <dbReference type="PROSITE-ProRule" id="PRU00169"/>
    </source>
</evidence>
<evidence type="ECO:0000256" key="2">
    <source>
        <dbReference type="ARBA" id="ARBA00022490"/>
    </source>
</evidence>
<dbReference type="EMBL" id="JBHSMI010000029">
    <property type="protein sequence ID" value="MFC5405475.1"/>
    <property type="molecule type" value="Genomic_DNA"/>
</dbReference>
<accession>A0ABW0HW70</accession>
<dbReference type="InterPro" id="IPR051552">
    <property type="entry name" value="HptR"/>
</dbReference>
<dbReference type="Pfam" id="PF12833">
    <property type="entry name" value="HTH_18"/>
    <property type="match status" value="1"/>
</dbReference>
<feature type="coiled-coil region" evidence="9">
    <location>
        <begin position="110"/>
        <end position="137"/>
    </location>
</feature>
<keyword evidence="3 8" id="KW-0597">Phosphoprotein</keyword>
<keyword evidence="9" id="KW-0175">Coiled coil</keyword>
<dbReference type="SUPFAM" id="SSF52172">
    <property type="entry name" value="CheY-like"/>
    <property type="match status" value="1"/>
</dbReference>
<gene>
    <name evidence="12" type="ORF">ACFPOF_22260</name>
</gene>
<evidence type="ECO:0000313" key="13">
    <source>
        <dbReference type="Proteomes" id="UP001596113"/>
    </source>
</evidence>
<feature type="modified residue" description="4-aspartylphosphate" evidence="8">
    <location>
        <position position="56"/>
    </location>
</feature>
<dbReference type="Gene3D" id="3.40.50.2300">
    <property type="match status" value="1"/>
</dbReference>
<comment type="caution">
    <text evidence="12">The sequence shown here is derived from an EMBL/GenBank/DDBJ whole genome shotgun (WGS) entry which is preliminary data.</text>
</comment>
<evidence type="ECO:0000256" key="9">
    <source>
        <dbReference type="SAM" id="Coils"/>
    </source>
</evidence>
<reference evidence="13" key="1">
    <citation type="journal article" date="2019" name="Int. J. Syst. Evol. Microbiol.">
        <title>The Global Catalogue of Microorganisms (GCM) 10K type strain sequencing project: providing services to taxonomists for standard genome sequencing and annotation.</title>
        <authorList>
            <consortium name="The Broad Institute Genomics Platform"/>
            <consortium name="The Broad Institute Genome Sequencing Center for Infectious Disease"/>
            <person name="Wu L."/>
            <person name="Ma J."/>
        </authorList>
    </citation>
    <scope>NUCLEOTIDE SEQUENCE [LARGE SCALE GENOMIC DNA]</scope>
    <source>
        <strain evidence="13">CGMCC 1.18575</strain>
    </source>
</reference>
<evidence type="ECO:0000313" key="12">
    <source>
        <dbReference type="EMBL" id="MFC5405475.1"/>
    </source>
</evidence>
<keyword evidence="5" id="KW-0805">Transcription regulation</keyword>
<evidence type="ECO:0000256" key="6">
    <source>
        <dbReference type="ARBA" id="ARBA00023125"/>
    </source>
</evidence>
<keyword evidence="7" id="KW-0804">Transcription</keyword>
<dbReference type="SMART" id="SM00342">
    <property type="entry name" value="HTH_ARAC"/>
    <property type="match status" value="1"/>
</dbReference>
<keyword evidence="4" id="KW-0902">Two-component regulatory system</keyword>
<dbReference type="Gene3D" id="1.10.10.60">
    <property type="entry name" value="Homeodomain-like"/>
    <property type="match status" value="2"/>
</dbReference>
<evidence type="ECO:0000256" key="7">
    <source>
        <dbReference type="ARBA" id="ARBA00023163"/>
    </source>
</evidence>
<evidence type="ECO:0000256" key="4">
    <source>
        <dbReference type="ARBA" id="ARBA00023012"/>
    </source>
</evidence>
<organism evidence="12 13">
    <name type="scientific">Cohnella soli</name>
    <dbReference type="NCBI Taxonomy" id="425005"/>
    <lineage>
        <taxon>Bacteria</taxon>
        <taxon>Bacillati</taxon>
        <taxon>Bacillota</taxon>
        <taxon>Bacilli</taxon>
        <taxon>Bacillales</taxon>
        <taxon>Paenibacillaceae</taxon>
        <taxon>Cohnella</taxon>
    </lineage>
</organism>
<feature type="domain" description="Response regulatory" evidence="11">
    <location>
        <begin position="3"/>
        <end position="121"/>
    </location>
</feature>
<evidence type="ECO:0000256" key="5">
    <source>
        <dbReference type="ARBA" id="ARBA00023015"/>
    </source>
</evidence>